<reference evidence="2 3" key="1">
    <citation type="submission" date="2024-01" db="EMBL/GenBank/DDBJ databases">
        <title>The complete chloroplast genome sequence of Lithospermum erythrorhizon: insights into the phylogenetic relationship among Boraginaceae species and the maternal lineages of purple gromwells.</title>
        <authorList>
            <person name="Okada T."/>
            <person name="Watanabe K."/>
        </authorList>
    </citation>
    <scope>NUCLEOTIDE SEQUENCE [LARGE SCALE GENOMIC DNA]</scope>
</reference>
<gene>
    <name evidence="2" type="ORF">LIER_23992</name>
</gene>
<organism evidence="2 3">
    <name type="scientific">Lithospermum erythrorhizon</name>
    <name type="common">Purple gromwell</name>
    <name type="synonym">Lithospermum officinale var. erythrorhizon</name>
    <dbReference type="NCBI Taxonomy" id="34254"/>
    <lineage>
        <taxon>Eukaryota</taxon>
        <taxon>Viridiplantae</taxon>
        <taxon>Streptophyta</taxon>
        <taxon>Embryophyta</taxon>
        <taxon>Tracheophyta</taxon>
        <taxon>Spermatophyta</taxon>
        <taxon>Magnoliopsida</taxon>
        <taxon>eudicotyledons</taxon>
        <taxon>Gunneridae</taxon>
        <taxon>Pentapetalae</taxon>
        <taxon>asterids</taxon>
        <taxon>lamiids</taxon>
        <taxon>Boraginales</taxon>
        <taxon>Boraginaceae</taxon>
        <taxon>Boraginoideae</taxon>
        <taxon>Lithospermeae</taxon>
        <taxon>Lithospermum</taxon>
    </lineage>
</organism>
<proteinExistence type="predicted"/>
<dbReference type="EMBL" id="BAABME010006877">
    <property type="protein sequence ID" value="GAA0169529.1"/>
    <property type="molecule type" value="Genomic_DNA"/>
</dbReference>
<comment type="caution">
    <text evidence="2">The sequence shown here is derived from an EMBL/GenBank/DDBJ whole genome shotgun (WGS) entry which is preliminary data.</text>
</comment>
<feature type="region of interest" description="Disordered" evidence="1">
    <location>
        <begin position="72"/>
        <end position="107"/>
    </location>
</feature>
<dbReference type="Proteomes" id="UP001454036">
    <property type="component" value="Unassembled WGS sequence"/>
</dbReference>
<accession>A0AAV3QZQ2</accession>
<keyword evidence="3" id="KW-1185">Reference proteome</keyword>
<sequence length="132" mass="14821">MKRVKDICISDSGMIYTILKSKKYFVDIRPTKAVINTISGPADLIEETDGFTDMKRVTKSHIPAVNVPTRIQNPKQNDVASTSKAHVRRGRPIGSKDKNSRKRKIEKVDMKASAPENVHNNNNDVMVEKICT</sequence>
<name>A0AAV3QZQ2_LITER</name>
<feature type="compositionally biased region" description="Polar residues" evidence="1">
    <location>
        <begin position="72"/>
        <end position="84"/>
    </location>
</feature>
<dbReference type="AlphaFoldDB" id="A0AAV3QZQ2"/>
<evidence type="ECO:0000313" key="2">
    <source>
        <dbReference type="EMBL" id="GAA0169529.1"/>
    </source>
</evidence>
<evidence type="ECO:0000256" key="1">
    <source>
        <dbReference type="SAM" id="MobiDB-lite"/>
    </source>
</evidence>
<protein>
    <submittedName>
        <fullName evidence="2">Uncharacterized protein</fullName>
    </submittedName>
</protein>
<evidence type="ECO:0000313" key="3">
    <source>
        <dbReference type="Proteomes" id="UP001454036"/>
    </source>
</evidence>